<dbReference type="InterPro" id="IPR043502">
    <property type="entry name" value="DNA/RNA_pol_sf"/>
</dbReference>
<proteinExistence type="predicted"/>
<dbReference type="KEGG" id="nta:107818574"/>
<accession>A0A1S4CG01</accession>
<organism evidence="2">
    <name type="scientific">Nicotiana tabacum</name>
    <name type="common">Common tobacco</name>
    <dbReference type="NCBI Taxonomy" id="4097"/>
    <lineage>
        <taxon>Eukaryota</taxon>
        <taxon>Viridiplantae</taxon>
        <taxon>Streptophyta</taxon>
        <taxon>Embryophyta</taxon>
        <taxon>Tracheophyta</taxon>
        <taxon>Spermatophyta</taxon>
        <taxon>Magnoliopsida</taxon>
        <taxon>eudicotyledons</taxon>
        <taxon>Gunneridae</taxon>
        <taxon>Pentapetalae</taxon>
        <taxon>asterids</taxon>
        <taxon>lamiids</taxon>
        <taxon>Solanales</taxon>
        <taxon>Solanaceae</taxon>
        <taxon>Nicotianoideae</taxon>
        <taxon>Nicotianeae</taxon>
        <taxon>Nicotiana</taxon>
    </lineage>
</organism>
<dbReference type="InterPro" id="IPR013103">
    <property type="entry name" value="RVT_2"/>
</dbReference>
<dbReference type="SUPFAM" id="SSF56672">
    <property type="entry name" value="DNA/RNA polymerases"/>
    <property type="match status" value="1"/>
</dbReference>
<dbReference type="PANTHER" id="PTHR11439:SF444">
    <property type="entry name" value="HELICASE ATP-BINDING DOMAIN-CONTAINING PROTEIN"/>
    <property type="match status" value="1"/>
</dbReference>
<reference evidence="2" key="1">
    <citation type="submission" date="2025-08" db="UniProtKB">
        <authorList>
            <consortium name="RefSeq"/>
        </authorList>
    </citation>
    <scope>IDENTIFICATION</scope>
</reference>
<dbReference type="AlphaFoldDB" id="A0A1S4CG01"/>
<dbReference type="PaxDb" id="4097-A0A1S4CG01"/>
<dbReference type="CDD" id="cd09272">
    <property type="entry name" value="RNase_HI_RT_Ty1"/>
    <property type="match status" value="1"/>
</dbReference>
<dbReference type="STRING" id="4097.A0A1S4CG01"/>
<dbReference type="PANTHER" id="PTHR11439">
    <property type="entry name" value="GAG-POL-RELATED RETROTRANSPOSON"/>
    <property type="match status" value="1"/>
</dbReference>
<dbReference type="RefSeq" id="XP_016500100.1">
    <property type="nucleotide sequence ID" value="XM_016644614.1"/>
</dbReference>
<dbReference type="Pfam" id="PF07727">
    <property type="entry name" value="RVT_2"/>
    <property type="match status" value="1"/>
</dbReference>
<sequence length="235" mass="27148">MDFIQSHYDYSLFTKRIGADLVVILVYVDDLLVTGSKLLLIQQVRKDLQEKLKMKDLGELKYFLVIEFSRYQKVKDNDSEDVQLEENRNYQRLVGRLLYLTMTRPYIAFVVQVLSQYMHAPKRRVVRYIKSTPGLDLFMPTGSCNKLIAYCDSDWGACVESRRLVTGYVVKFGDALISWKSKKQGIVSRSSAEAEFRRMATTVTEIVWLVGLFKELGMDIALPVTARQQSKLLHI</sequence>
<name>A0A1S4CG01_TOBAC</name>
<feature type="domain" description="Reverse transcriptase Ty1/copia-type" evidence="1">
    <location>
        <begin position="2"/>
        <end position="70"/>
    </location>
</feature>
<evidence type="ECO:0000313" key="2">
    <source>
        <dbReference type="RefSeq" id="XP_016500100.1"/>
    </source>
</evidence>
<gene>
    <name evidence="2" type="primary">LOC107818574</name>
</gene>
<protein>
    <submittedName>
        <fullName evidence="2">Uncharacterized mitochondrial protein AtMg00810-like</fullName>
    </submittedName>
</protein>
<evidence type="ECO:0000259" key="1">
    <source>
        <dbReference type="Pfam" id="PF07727"/>
    </source>
</evidence>
<dbReference type="OrthoDB" id="7605830at2759"/>